<name>A0ABQ8J610_DERPT</name>
<protein>
    <submittedName>
        <fullName evidence="1">Uncharacterized protein</fullName>
    </submittedName>
</protein>
<gene>
    <name evidence="1" type="ORF">DERP_008275</name>
</gene>
<evidence type="ECO:0000313" key="2">
    <source>
        <dbReference type="Proteomes" id="UP000887458"/>
    </source>
</evidence>
<sequence>MIEIWICTGFPIRGHKEHSFLLITGSPVLLINDEMKFHCEIILLQQTGIDYNDNPLFIIIIIIIYK</sequence>
<organism evidence="1 2">
    <name type="scientific">Dermatophagoides pteronyssinus</name>
    <name type="common">European house dust mite</name>
    <dbReference type="NCBI Taxonomy" id="6956"/>
    <lineage>
        <taxon>Eukaryota</taxon>
        <taxon>Metazoa</taxon>
        <taxon>Ecdysozoa</taxon>
        <taxon>Arthropoda</taxon>
        <taxon>Chelicerata</taxon>
        <taxon>Arachnida</taxon>
        <taxon>Acari</taxon>
        <taxon>Acariformes</taxon>
        <taxon>Sarcoptiformes</taxon>
        <taxon>Astigmata</taxon>
        <taxon>Psoroptidia</taxon>
        <taxon>Analgoidea</taxon>
        <taxon>Pyroglyphidae</taxon>
        <taxon>Dermatophagoidinae</taxon>
        <taxon>Dermatophagoides</taxon>
    </lineage>
</organism>
<reference evidence="1 2" key="2">
    <citation type="journal article" date="2022" name="Mol. Biol. Evol.">
        <title>Comparative Genomics Reveals Insights into the Divergent Evolution of Astigmatic Mites and Household Pest Adaptations.</title>
        <authorList>
            <person name="Xiong Q."/>
            <person name="Wan A.T."/>
            <person name="Liu X."/>
            <person name="Fung C.S."/>
            <person name="Xiao X."/>
            <person name="Malainual N."/>
            <person name="Hou J."/>
            <person name="Wang L."/>
            <person name="Wang M."/>
            <person name="Yang K.Y."/>
            <person name="Cui Y."/>
            <person name="Leung E.L."/>
            <person name="Nong W."/>
            <person name="Shin S.K."/>
            <person name="Au S.W."/>
            <person name="Jeong K.Y."/>
            <person name="Chew F.T."/>
            <person name="Hui J.H."/>
            <person name="Leung T.F."/>
            <person name="Tungtrongchitr A."/>
            <person name="Zhong N."/>
            <person name="Liu Z."/>
            <person name="Tsui S.K."/>
        </authorList>
    </citation>
    <scope>NUCLEOTIDE SEQUENCE [LARGE SCALE GENOMIC DNA]</scope>
    <source>
        <strain evidence="1">Derp</strain>
    </source>
</reference>
<accession>A0ABQ8J610</accession>
<dbReference type="Proteomes" id="UP000887458">
    <property type="component" value="Unassembled WGS sequence"/>
</dbReference>
<proteinExistence type="predicted"/>
<dbReference type="EMBL" id="NJHN03000067">
    <property type="protein sequence ID" value="KAH9418019.1"/>
    <property type="molecule type" value="Genomic_DNA"/>
</dbReference>
<comment type="caution">
    <text evidence="1">The sequence shown here is derived from an EMBL/GenBank/DDBJ whole genome shotgun (WGS) entry which is preliminary data.</text>
</comment>
<keyword evidence="2" id="KW-1185">Reference proteome</keyword>
<evidence type="ECO:0000313" key="1">
    <source>
        <dbReference type="EMBL" id="KAH9418019.1"/>
    </source>
</evidence>
<reference evidence="1 2" key="1">
    <citation type="journal article" date="2018" name="J. Allergy Clin. Immunol.">
        <title>High-quality assembly of Dermatophagoides pteronyssinus genome and transcriptome reveals a wide range of novel allergens.</title>
        <authorList>
            <person name="Liu X.Y."/>
            <person name="Yang K.Y."/>
            <person name="Wang M.Q."/>
            <person name="Kwok J.S."/>
            <person name="Zeng X."/>
            <person name="Yang Z."/>
            <person name="Xiao X.J."/>
            <person name="Lau C.P."/>
            <person name="Li Y."/>
            <person name="Huang Z.M."/>
            <person name="Ba J.G."/>
            <person name="Yim A.K."/>
            <person name="Ouyang C.Y."/>
            <person name="Ngai S.M."/>
            <person name="Chan T.F."/>
            <person name="Leung E.L."/>
            <person name="Liu L."/>
            <person name="Liu Z.G."/>
            <person name="Tsui S.K."/>
        </authorList>
    </citation>
    <scope>NUCLEOTIDE SEQUENCE [LARGE SCALE GENOMIC DNA]</scope>
    <source>
        <strain evidence="1">Derp</strain>
    </source>
</reference>